<protein>
    <submittedName>
        <fullName evidence="1">Uncharacterized protein</fullName>
    </submittedName>
</protein>
<keyword evidence="2" id="KW-1185">Reference proteome</keyword>
<evidence type="ECO:0000313" key="1">
    <source>
        <dbReference type="EMBL" id="MBB4941031.1"/>
    </source>
</evidence>
<name>A0A7W7RZE0_9ACTN</name>
<evidence type="ECO:0000313" key="2">
    <source>
        <dbReference type="Proteomes" id="UP000534286"/>
    </source>
</evidence>
<accession>A0A7W7RZE0</accession>
<reference evidence="1 2" key="1">
    <citation type="submission" date="2020-08" db="EMBL/GenBank/DDBJ databases">
        <title>Sequencing the genomes of 1000 actinobacteria strains.</title>
        <authorList>
            <person name="Klenk H.-P."/>
        </authorList>
    </citation>
    <scope>NUCLEOTIDE SEQUENCE [LARGE SCALE GENOMIC DNA]</scope>
    <source>
        <strain evidence="1 2">DSM 43023</strain>
    </source>
</reference>
<proteinExistence type="predicted"/>
<dbReference type="EMBL" id="JACHJU010000002">
    <property type="protein sequence ID" value="MBB4941031.1"/>
    <property type="molecule type" value="Genomic_DNA"/>
</dbReference>
<organism evidence="1 2">
    <name type="scientific">Streptosporangium album</name>
    <dbReference type="NCBI Taxonomy" id="47479"/>
    <lineage>
        <taxon>Bacteria</taxon>
        <taxon>Bacillati</taxon>
        <taxon>Actinomycetota</taxon>
        <taxon>Actinomycetes</taxon>
        <taxon>Streptosporangiales</taxon>
        <taxon>Streptosporangiaceae</taxon>
        <taxon>Streptosporangium</taxon>
    </lineage>
</organism>
<gene>
    <name evidence="1" type="ORF">FHR32_005408</name>
</gene>
<sequence length="57" mass="6172">MRFLGINAIFHDPAAPVTGVKAAAPEKRGRLSRREYGRRPFPLPACEVAVCPPAEPS</sequence>
<dbReference type="Proteomes" id="UP000534286">
    <property type="component" value="Unassembled WGS sequence"/>
</dbReference>
<comment type="caution">
    <text evidence="1">The sequence shown here is derived from an EMBL/GenBank/DDBJ whole genome shotgun (WGS) entry which is preliminary data.</text>
</comment>
<dbReference type="AlphaFoldDB" id="A0A7W7RZE0"/>